<keyword evidence="2" id="KW-1185">Reference proteome</keyword>
<dbReference type="EMBL" id="SKBM01000021">
    <property type="protein sequence ID" value="TCZ56710.1"/>
    <property type="molecule type" value="Genomic_DNA"/>
</dbReference>
<dbReference type="GO" id="GO:0006635">
    <property type="term" value="P:fatty acid beta-oxidation"/>
    <property type="evidence" value="ECO:0007669"/>
    <property type="project" value="TreeGrafter"/>
</dbReference>
<dbReference type="PANTHER" id="PTHR11941">
    <property type="entry name" value="ENOYL-COA HYDRATASE-RELATED"/>
    <property type="match status" value="1"/>
</dbReference>
<dbReference type="OrthoDB" id="9795613at2"/>
<dbReference type="PANTHER" id="PTHR11941:SF54">
    <property type="entry name" value="ENOYL-COA HYDRATASE, MITOCHONDRIAL"/>
    <property type="match status" value="1"/>
</dbReference>
<name>A0A4R4D8G6_9PROT</name>
<dbReference type="CDD" id="cd06558">
    <property type="entry name" value="crotonase-like"/>
    <property type="match status" value="1"/>
</dbReference>
<dbReference type="AlphaFoldDB" id="A0A4R4D8G6"/>
<reference evidence="1 2" key="1">
    <citation type="submission" date="2019-03" db="EMBL/GenBank/DDBJ databases">
        <title>Paracraurococcus aquatilis NE82 genome sequence.</title>
        <authorList>
            <person name="Zhao Y."/>
            <person name="Du Z."/>
        </authorList>
    </citation>
    <scope>NUCLEOTIDE SEQUENCE [LARGE SCALE GENOMIC DNA]</scope>
    <source>
        <strain evidence="1 2">NE82</strain>
    </source>
</reference>
<dbReference type="Proteomes" id="UP000295023">
    <property type="component" value="Unassembled WGS sequence"/>
</dbReference>
<dbReference type="GO" id="GO:0004300">
    <property type="term" value="F:enoyl-CoA hydratase activity"/>
    <property type="evidence" value="ECO:0007669"/>
    <property type="project" value="UniProtKB-EC"/>
</dbReference>
<proteinExistence type="predicted"/>
<protein>
    <submittedName>
        <fullName evidence="1">Enoyl-CoA hydratase</fullName>
        <ecNumber evidence="1">4.2.1.17</ecNumber>
    </submittedName>
</protein>
<dbReference type="RefSeq" id="WP_132293175.1">
    <property type="nucleotide sequence ID" value="NZ_SKBM01000021.1"/>
</dbReference>
<gene>
    <name evidence="1" type="ORF">EXY23_19185</name>
</gene>
<organism evidence="1 2">
    <name type="scientific">Roseicella aquatilis</name>
    <dbReference type="NCBI Taxonomy" id="2527868"/>
    <lineage>
        <taxon>Bacteria</taxon>
        <taxon>Pseudomonadati</taxon>
        <taxon>Pseudomonadota</taxon>
        <taxon>Alphaproteobacteria</taxon>
        <taxon>Acetobacterales</taxon>
        <taxon>Roseomonadaceae</taxon>
        <taxon>Roseicella</taxon>
    </lineage>
</organism>
<accession>A0A4R4D8G6</accession>
<keyword evidence="1" id="KW-0456">Lyase</keyword>
<comment type="caution">
    <text evidence="1">The sequence shown here is derived from an EMBL/GenBank/DDBJ whole genome shotgun (WGS) entry which is preliminary data.</text>
</comment>
<dbReference type="SUPFAM" id="SSF52096">
    <property type="entry name" value="ClpP/crotonase"/>
    <property type="match status" value="1"/>
</dbReference>
<evidence type="ECO:0000313" key="1">
    <source>
        <dbReference type="EMBL" id="TCZ56710.1"/>
    </source>
</evidence>
<dbReference type="EC" id="4.2.1.17" evidence="1"/>
<dbReference type="Pfam" id="PF00378">
    <property type="entry name" value="ECH_1"/>
    <property type="match status" value="1"/>
</dbReference>
<dbReference type="InterPro" id="IPR001753">
    <property type="entry name" value="Enoyl-CoA_hydra/iso"/>
</dbReference>
<evidence type="ECO:0000313" key="2">
    <source>
        <dbReference type="Proteomes" id="UP000295023"/>
    </source>
</evidence>
<dbReference type="Gene3D" id="3.90.226.10">
    <property type="entry name" value="2-enoyl-CoA Hydratase, Chain A, domain 1"/>
    <property type="match status" value="1"/>
</dbReference>
<dbReference type="InterPro" id="IPR029045">
    <property type="entry name" value="ClpP/crotonase-like_dom_sf"/>
</dbReference>
<sequence>MDELLYEIRDGIGFITLNRPQARNALTFPMYERLREIALGAGEDRSLRALVITGAGEKAFAAGTDISQFREFRTPEDALHYEERIDRVLVALEECPKPTIAAIAGACTGGGAAIAAVCDLRIAAANARIGFPIAKTLGNCLSMANYGRLAALIGPARVIDLIYTARLVEAEEARSIGLLSEILPDHAALQARAEALARTIAGHAPLTLRATKEAMRRLRLAARQVNGDDLVTMCFTSNDFREGVQAFLGKRPMDWTGT</sequence>
<dbReference type="NCBIfam" id="NF004796">
    <property type="entry name" value="PRK06144.1"/>
    <property type="match status" value="1"/>
</dbReference>